<keyword evidence="1" id="KW-0732">Signal</keyword>
<feature type="chain" id="PRO_5042939564" evidence="1">
    <location>
        <begin position="18"/>
        <end position="82"/>
    </location>
</feature>
<dbReference type="AlphaFoldDB" id="A0AAQ2D886"/>
<sequence length="82" mass="8750">MASVLGAFVGASLLAKAFRQLATMADVPAYSRAGSLPQGIGGDQRISVRQDLWEWSSGQKLWCNTNPVGAAVRRFELPAMAV</sequence>
<protein>
    <submittedName>
        <fullName evidence="2">Uncharacterized protein</fullName>
    </submittedName>
</protein>
<dbReference type="EMBL" id="SSBS01000006">
    <property type="protein sequence ID" value="THF28287.1"/>
    <property type="molecule type" value="Genomic_DNA"/>
</dbReference>
<name>A0AAQ2D886_9PSED</name>
<comment type="caution">
    <text evidence="2">The sequence shown here is derived from an EMBL/GenBank/DDBJ whole genome shotgun (WGS) entry which is preliminary data.</text>
</comment>
<reference evidence="2 3" key="1">
    <citation type="submission" date="2019-04" db="EMBL/GenBank/DDBJ databases">
        <title>Draft genome sequence of Pseudomonas sp. M7D1 isolated from rhizosphere of plant the flowery desert.</title>
        <authorList>
            <person name="Poblete-Morales M."/>
            <person name="Plaza N."/>
            <person name="Corsini G."/>
            <person name="Silva E."/>
        </authorList>
    </citation>
    <scope>NUCLEOTIDE SEQUENCE [LARGE SCALE GENOMIC DNA]</scope>
    <source>
        <strain evidence="2 3">M7D1</strain>
    </source>
</reference>
<evidence type="ECO:0000313" key="3">
    <source>
        <dbReference type="Proteomes" id="UP000310574"/>
    </source>
</evidence>
<evidence type="ECO:0000256" key="1">
    <source>
        <dbReference type="SAM" id="SignalP"/>
    </source>
</evidence>
<dbReference type="Proteomes" id="UP000310574">
    <property type="component" value="Unassembled WGS sequence"/>
</dbReference>
<proteinExistence type="predicted"/>
<feature type="signal peptide" evidence="1">
    <location>
        <begin position="1"/>
        <end position="17"/>
    </location>
</feature>
<gene>
    <name evidence="2" type="ORF">E5170_21675</name>
</gene>
<evidence type="ECO:0000313" key="2">
    <source>
        <dbReference type="EMBL" id="THF28287.1"/>
    </source>
</evidence>
<organism evidence="2 3">
    <name type="scientific">Pseudomonas atacamensis</name>
    <dbReference type="NCBI Taxonomy" id="2565368"/>
    <lineage>
        <taxon>Bacteria</taxon>
        <taxon>Pseudomonadati</taxon>
        <taxon>Pseudomonadota</taxon>
        <taxon>Gammaproteobacteria</taxon>
        <taxon>Pseudomonadales</taxon>
        <taxon>Pseudomonadaceae</taxon>
        <taxon>Pseudomonas</taxon>
    </lineage>
</organism>
<accession>A0AAQ2D886</accession>